<comment type="caution">
    <text evidence="13">The sequence shown here is derived from an EMBL/GenBank/DDBJ whole genome shotgun (WGS) entry which is preliminary data.</text>
</comment>
<dbReference type="NCBIfam" id="TIGR00464">
    <property type="entry name" value="gltX_bact"/>
    <property type="match status" value="1"/>
</dbReference>
<dbReference type="InterPro" id="IPR000924">
    <property type="entry name" value="Glu/Gln-tRNA-synth"/>
</dbReference>
<evidence type="ECO:0000256" key="10">
    <source>
        <dbReference type="HAMAP-Rule" id="MF_00022"/>
    </source>
</evidence>
<evidence type="ECO:0000256" key="9">
    <source>
        <dbReference type="ARBA" id="ARBA00023146"/>
    </source>
</evidence>
<evidence type="ECO:0000256" key="6">
    <source>
        <dbReference type="ARBA" id="ARBA00022741"/>
    </source>
</evidence>
<gene>
    <name evidence="10" type="primary">gltX</name>
    <name evidence="13" type="ORF">CKY28_00825</name>
</gene>
<dbReference type="PANTHER" id="PTHR43311:SF2">
    <property type="entry name" value="GLUTAMATE--TRNA LIGASE, MITOCHONDRIAL-RELATED"/>
    <property type="match status" value="1"/>
</dbReference>
<dbReference type="Gene3D" id="3.40.50.620">
    <property type="entry name" value="HUPs"/>
    <property type="match status" value="1"/>
</dbReference>
<evidence type="ECO:0000256" key="2">
    <source>
        <dbReference type="ARBA" id="ARBA00007894"/>
    </source>
</evidence>
<dbReference type="PRINTS" id="PR00987">
    <property type="entry name" value="TRNASYNTHGLU"/>
</dbReference>
<dbReference type="GO" id="GO:0005829">
    <property type="term" value="C:cytosol"/>
    <property type="evidence" value="ECO:0007669"/>
    <property type="project" value="TreeGrafter"/>
</dbReference>
<dbReference type="GO" id="GO:0000049">
    <property type="term" value="F:tRNA binding"/>
    <property type="evidence" value="ECO:0007669"/>
    <property type="project" value="InterPro"/>
</dbReference>
<dbReference type="AlphaFoldDB" id="A0A2A2SJD6"/>
<feature type="short sequence motif" description="'HIGH' region" evidence="10">
    <location>
        <begin position="16"/>
        <end position="26"/>
    </location>
</feature>
<feature type="short sequence motif" description="'KMSKS' region" evidence="10">
    <location>
        <begin position="245"/>
        <end position="249"/>
    </location>
</feature>
<dbReference type="Gene3D" id="1.10.10.350">
    <property type="match status" value="1"/>
</dbReference>
<reference evidence="14" key="1">
    <citation type="submission" date="2017-09" db="EMBL/GenBank/DDBJ databases">
        <authorList>
            <person name="Feng G."/>
            <person name="Zhu H."/>
        </authorList>
    </citation>
    <scope>NUCLEOTIDE SEQUENCE [LARGE SCALE GENOMIC DNA]</scope>
    <source>
        <strain evidence="14">1PNM-20</strain>
    </source>
</reference>
<protein>
    <recommendedName>
        <fullName evidence="10">Glutamate--tRNA ligase</fullName>
        <ecNumber evidence="10">6.1.1.17</ecNumber>
    </recommendedName>
    <alternativeName>
        <fullName evidence="10">Glutamyl-tRNA synthetase</fullName>
        <shortName evidence="10">GluRS</shortName>
    </alternativeName>
</protein>
<dbReference type="InterPro" id="IPR045462">
    <property type="entry name" value="aa-tRNA-synth_I_cd-bd"/>
</dbReference>
<evidence type="ECO:0000259" key="12">
    <source>
        <dbReference type="Pfam" id="PF19269"/>
    </source>
</evidence>
<dbReference type="InterPro" id="IPR008925">
    <property type="entry name" value="aa_tRNA-synth_I_cd-bd_sf"/>
</dbReference>
<comment type="similarity">
    <text evidence="2 10">Belongs to the class-I aminoacyl-tRNA synthetase family. Glutamate--tRNA ligase type 1 subfamily.</text>
</comment>
<dbReference type="EC" id="6.1.1.17" evidence="10"/>
<comment type="subunit">
    <text evidence="3 10">Monomer.</text>
</comment>
<dbReference type="GO" id="GO:0008270">
    <property type="term" value="F:zinc ion binding"/>
    <property type="evidence" value="ECO:0007669"/>
    <property type="project" value="InterPro"/>
</dbReference>
<evidence type="ECO:0000313" key="14">
    <source>
        <dbReference type="Proteomes" id="UP000218151"/>
    </source>
</evidence>
<name>A0A2A2SJD6_9SPHN</name>
<dbReference type="PANTHER" id="PTHR43311">
    <property type="entry name" value="GLUTAMATE--TRNA LIGASE"/>
    <property type="match status" value="1"/>
</dbReference>
<organism evidence="13 14">
    <name type="scientific">Sphingomonas lenta</name>
    <dbReference type="NCBI Taxonomy" id="1141887"/>
    <lineage>
        <taxon>Bacteria</taxon>
        <taxon>Pseudomonadati</taxon>
        <taxon>Pseudomonadota</taxon>
        <taxon>Alphaproteobacteria</taxon>
        <taxon>Sphingomonadales</taxon>
        <taxon>Sphingomonadaceae</taxon>
        <taxon>Sphingomonas</taxon>
    </lineage>
</organism>
<evidence type="ECO:0000313" key="13">
    <source>
        <dbReference type="EMBL" id="PAX09335.1"/>
    </source>
</evidence>
<dbReference type="HAMAP" id="MF_00022">
    <property type="entry name" value="Glu_tRNA_synth_type1"/>
    <property type="match status" value="1"/>
</dbReference>
<keyword evidence="6 10" id="KW-0547">Nucleotide-binding</keyword>
<comment type="caution">
    <text evidence="10">Lacks conserved residue(s) required for the propagation of feature annotation.</text>
</comment>
<dbReference type="RefSeq" id="WP_095996441.1">
    <property type="nucleotide sequence ID" value="NZ_NSLI01000001.1"/>
</dbReference>
<feature type="domain" description="Aminoacyl-tRNA synthetase class I anticodon-binding" evidence="12">
    <location>
        <begin position="331"/>
        <end position="465"/>
    </location>
</feature>
<keyword evidence="14" id="KW-1185">Reference proteome</keyword>
<evidence type="ECO:0000256" key="1">
    <source>
        <dbReference type="ARBA" id="ARBA00004496"/>
    </source>
</evidence>
<feature type="binding site" evidence="10">
    <location>
        <position position="248"/>
    </location>
    <ligand>
        <name>ATP</name>
        <dbReference type="ChEBI" id="CHEBI:30616"/>
    </ligand>
</feature>
<dbReference type="SUPFAM" id="SSF48163">
    <property type="entry name" value="An anticodon-binding domain of class I aminoacyl-tRNA synthetases"/>
    <property type="match status" value="1"/>
</dbReference>
<evidence type="ECO:0000256" key="7">
    <source>
        <dbReference type="ARBA" id="ARBA00022840"/>
    </source>
</evidence>
<dbReference type="FunFam" id="3.40.50.620:FF:000007">
    <property type="entry name" value="Glutamate--tRNA ligase"/>
    <property type="match status" value="1"/>
</dbReference>
<dbReference type="PROSITE" id="PS00178">
    <property type="entry name" value="AA_TRNA_LIGASE_I"/>
    <property type="match status" value="1"/>
</dbReference>
<dbReference type="InterPro" id="IPR049940">
    <property type="entry name" value="GluQ/Sye"/>
</dbReference>
<dbReference type="CDD" id="cd00808">
    <property type="entry name" value="GluRS_core"/>
    <property type="match status" value="1"/>
</dbReference>
<dbReference type="GO" id="GO:0006424">
    <property type="term" value="P:glutamyl-tRNA aminoacylation"/>
    <property type="evidence" value="ECO:0007669"/>
    <property type="project" value="UniProtKB-UniRule"/>
</dbReference>
<keyword evidence="8 10" id="KW-0648">Protein biosynthesis</keyword>
<keyword evidence="7 10" id="KW-0067">ATP-binding</keyword>
<dbReference type="Proteomes" id="UP000218151">
    <property type="component" value="Unassembled WGS sequence"/>
</dbReference>
<sequence length="470" mass="51381">MSATETNSGVVTRFAPSPTGFLHIGGARTALFNWLFSRHHGGKFLLRIEDTDRARSTDAAIEAILDGMRWLGLDWDGDAVFQFSRAARHAEVANELVAAGRAYRCYMTQEELAEARAAAERERRPFRLNSPWRDADPSSAPADKPFVVRIKAPREGETVIDDQVQGRVTVRNEELDDMVLLRSDGTPTYMLAVVVDDHDMGVTHVIRGDDHLNNAFRQLTIVKAMGWPEPVYAHIPLIHGSDGAKLSKRHGALGVEAYRDELGILPEALGNYLLRLGWGYGDAEIVSREQAIEWFDLANVGKSPSRFDLKKLENLNGHYIREAADQRLAGLVAERLAMPDPATRDLLARAMPVLKVRAANLNELADGARFLFAVRPLPMDEAATGLLGSDAPALLAAVHAALDAVESWDTEALEGAVRQVAEAQGVKLGQVAQPLRAALTGRKTSPGIFDVLVLLGRDESLARIADRTAA</sequence>
<dbReference type="InterPro" id="IPR014729">
    <property type="entry name" value="Rossmann-like_a/b/a_fold"/>
</dbReference>
<dbReference type="Pfam" id="PF19269">
    <property type="entry name" value="Anticodon_2"/>
    <property type="match status" value="1"/>
</dbReference>
<comment type="subcellular location">
    <subcellularLocation>
        <location evidence="1 10">Cytoplasm</location>
    </subcellularLocation>
</comment>
<dbReference type="EMBL" id="NSLI01000001">
    <property type="protein sequence ID" value="PAX09335.1"/>
    <property type="molecule type" value="Genomic_DNA"/>
</dbReference>
<dbReference type="Pfam" id="PF00749">
    <property type="entry name" value="tRNA-synt_1c"/>
    <property type="match status" value="1"/>
</dbReference>
<dbReference type="OrthoDB" id="9807503at2"/>
<evidence type="ECO:0000256" key="4">
    <source>
        <dbReference type="ARBA" id="ARBA00022490"/>
    </source>
</evidence>
<feature type="domain" description="Glutamyl/glutaminyl-tRNA synthetase class Ib catalytic" evidence="11">
    <location>
        <begin position="10"/>
        <end position="313"/>
    </location>
</feature>
<accession>A0A2A2SJD6</accession>
<dbReference type="InterPro" id="IPR001412">
    <property type="entry name" value="aa-tRNA-synth_I_CS"/>
</dbReference>
<dbReference type="SUPFAM" id="SSF52374">
    <property type="entry name" value="Nucleotidylyl transferase"/>
    <property type="match status" value="1"/>
</dbReference>
<dbReference type="InterPro" id="IPR020058">
    <property type="entry name" value="Glu/Gln-tRNA-synth_Ib_cat-dom"/>
</dbReference>
<dbReference type="GO" id="GO:0004818">
    <property type="term" value="F:glutamate-tRNA ligase activity"/>
    <property type="evidence" value="ECO:0007669"/>
    <property type="project" value="UniProtKB-UniRule"/>
</dbReference>
<dbReference type="InterPro" id="IPR020751">
    <property type="entry name" value="aa-tRNA-synth_I_codon-bd_sub2"/>
</dbReference>
<comment type="catalytic activity">
    <reaction evidence="10">
        <text>tRNA(Glu) + L-glutamate + ATP = L-glutamyl-tRNA(Glu) + AMP + diphosphate</text>
        <dbReference type="Rhea" id="RHEA:23540"/>
        <dbReference type="Rhea" id="RHEA-COMP:9663"/>
        <dbReference type="Rhea" id="RHEA-COMP:9680"/>
        <dbReference type="ChEBI" id="CHEBI:29985"/>
        <dbReference type="ChEBI" id="CHEBI:30616"/>
        <dbReference type="ChEBI" id="CHEBI:33019"/>
        <dbReference type="ChEBI" id="CHEBI:78442"/>
        <dbReference type="ChEBI" id="CHEBI:78520"/>
        <dbReference type="ChEBI" id="CHEBI:456215"/>
        <dbReference type="EC" id="6.1.1.17"/>
    </reaction>
</comment>
<keyword evidence="4 10" id="KW-0963">Cytoplasm</keyword>
<proteinExistence type="inferred from homology"/>
<comment type="function">
    <text evidence="10">Catalyzes the attachment of glutamate to tRNA(Glu) in a two-step reaction: glutamate is first activated by ATP to form Glu-AMP and then transferred to the acceptor end of tRNA(Glu).</text>
</comment>
<keyword evidence="9 10" id="KW-0030">Aminoacyl-tRNA synthetase</keyword>
<evidence type="ECO:0000256" key="3">
    <source>
        <dbReference type="ARBA" id="ARBA00011245"/>
    </source>
</evidence>
<dbReference type="InterPro" id="IPR033910">
    <property type="entry name" value="GluRS_core"/>
</dbReference>
<evidence type="ECO:0000256" key="8">
    <source>
        <dbReference type="ARBA" id="ARBA00022917"/>
    </source>
</evidence>
<dbReference type="GO" id="GO:0005524">
    <property type="term" value="F:ATP binding"/>
    <property type="evidence" value="ECO:0007669"/>
    <property type="project" value="UniProtKB-UniRule"/>
</dbReference>
<dbReference type="InterPro" id="IPR004527">
    <property type="entry name" value="Glu-tRNA-ligase_bac/mito"/>
</dbReference>
<evidence type="ECO:0000259" key="11">
    <source>
        <dbReference type="Pfam" id="PF00749"/>
    </source>
</evidence>
<keyword evidence="5 10" id="KW-0436">Ligase</keyword>
<evidence type="ECO:0000256" key="5">
    <source>
        <dbReference type="ARBA" id="ARBA00022598"/>
    </source>
</evidence>